<dbReference type="InterPro" id="IPR023346">
    <property type="entry name" value="Lysozyme-like_dom_sf"/>
</dbReference>
<comment type="subcellular location">
    <subcellularLocation>
        <location evidence="2">Cell membrane</location>
    </subcellularLocation>
</comment>
<dbReference type="InterPro" id="IPR012338">
    <property type="entry name" value="Beta-lactam/transpept-like"/>
</dbReference>
<evidence type="ECO:0000256" key="8">
    <source>
        <dbReference type="ARBA" id="ARBA00022645"/>
    </source>
</evidence>
<dbReference type="Proteomes" id="UP000244441">
    <property type="component" value="Chromosome"/>
</dbReference>
<dbReference type="InterPro" id="IPR001460">
    <property type="entry name" value="PCN-bd_Tpept"/>
</dbReference>
<dbReference type="SUPFAM" id="SSF56601">
    <property type="entry name" value="beta-lactamase/transpeptidase-like"/>
    <property type="match status" value="1"/>
</dbReference>
<evidence type="ECO:0000256" key="14">
    <source>
        <dbReference type="ARBA" id="ARBA00022984"/>
    </source>
</evidence>
<feature type="transmembrane region" description="Helical" evidence="25">
    <location>
        <begin position="12"/>
        <end position="37"/>
    </location>
</feature>
<dbReference type="PIRSF" id="PIRSF002799">
    <property type="entry name" value="PBP_1b"/>
    <property type="match status" value="1"/>
</dbReference>
<comment type="pathway">
    <text evidence="3 23">Cell wall biogenesis; peptidoglycan biosynthesis.</text>
</comment>
<organism evidence="29 30">
    <name type="scientific">Saccharobesus litoralis</name>
    <dbReference type="NCBI Taxonomy" id="2172099"/>
    <lineage>
        <taxon>Bacteria</taxon>
        <taxon>Pseudomonadati</taxon>
        <taxon>Pseudomonadota</taxon>
        <taxon>Gammaproteobacteria</taxon>
        <taxon>Alteromonadales</taxon>
        <taxon>Alteromonadaceae</taxon>
        <taxon>Saccharobesus</taxon>
    </lineage>
</organism>
<keyword evidence="17" id="KW-0511">Multifunctional enzyme</keyword>
<keyword evidence="9" id="KW-0645">Protease</keyword>
<evidence type="ECO:0000256" key="13">
    <source>
        <dbReference type="ARBA" id="ARBA00022960"/>
    </source>
</evidence>
<dbReference type="KEGG" id="cate:C2869_11655"/>
<dbReference type="Pfam" id="PF14814">
    <property type="entry name" value="UB2H"/>
    <property type="match status" value="1"/>
</dbReference>
<keyword evidence="10 23" id="KW-0328">Glycosyltransferase</keyword>
<feature type="active site" description="Acyl-ester intermediate; for transpeptidase activity" evidence="24">
    <location>
        <position position="468"/>
    </location>
</feature>
<dbReference type="GO" id="GO:0009002">
    <property type="term" value="F:serine-type D-Ala-D-Ala carboxypeptidase activity"/>
    <property type="evidence" value="ECO:0007669"/>
    <property type="project" value="UniProtKB-EC"/>
</dbReference>
<keyword evidence="16" id="KW-0046">Antibiotic resistance</keyword>
<evidence type="ECO:0000256" key="3">
    <source>
        <dbReference type="ARBA" id="ARBA00004752"/>
    </source>
</evidence>
<evidence type="ECO:0000256" key="21">
    <source>
        <dbReference type="ARBA" id="ARBA00049902"/>
    </source>
</evidence>
<dbReference type="GO" id="GO:0009252">
    <property type="term" value="P:peptidoglycan biosynthetic process"/>
    <property type="evidence" value="ECO:0007669"/>
    <property type="project" value="UniProtKB-UniRule"/>
</dbReference>
<dbReference type="PANTHER" id="PTHR32282:SF11">
    <property type="entry name" value="PENICILLIN-BINDING PROTEIN 1B"/>
    <property type="match status" value="1"/>
</dbReference>
<evidence type="ECO:0000256" key="6">
    <source>
        <dbReference type="ARBA" id="ARBA00018637"/>
    </source>
</evidence>
<accession>A0A2S0VS56</accession>
<dbReference type="GO" id="GO:0008360">
    <property type="term" value="P:regulation of cell shape"/>
    <property type="evidence" value="ECO:0007669"/>
    <property type="project" value="UniProtKB-UniRule"/>
</dbReference>
<comment type="catalytic activity">
    <reaction evidence="20">
        <text>Preferential cleavage: (Ac)2-L-Lys-D-Ala-|-D-Ala. Also transpeptidation of peptidyl-alanyl moieties that are N-acyl substituents of D-alanine.</text>
        <dbReference type="EC" id="3.4.16.4"/>
    </reaction>
</comment>
<evidence type="ECO:0000259" key="27">
    <source>
        <dbReference type="Pfam" id="PF00912"/>
    </source>
</evidence>
<evidence type="ECO:0000256" key="17">
    <source>
        <dbReference type="ARBA" id="ARBA00023268"/>
    </source>
</evidence>
<dbReference type="Gene3D" id="1.10.3810.10">
    <property type="entry name" value="Biosynthetic peptidoglycan transglycosylase-like"/>
    <property type="match status" value="1"/>
</dbReference>
<gene>
    <name evidence="29" type="primary">mrcB</name>
    <name evidence="29" type="ORF">C2869_11655</name>
</gene>
<dbReference type="UniPathway" id="UPA00219"/>
<evidence type="ECO:0000313" key="29">
    <source>
        <dbReference type="EMBL" id="AWB67048.1"/>
    </source>
</evidence>
<dbReference type="GO" id="GO:0009274">
    <property type="term" value="C:peptidoglycan-based cell wall"/>
    <property type="evidence" value="ECO:0007669"/>
    <property type="project" value="UniProtKB-UniRule"/>
</dbReference>
<dbReference type="GO" id="GO:0005886">
    <property type="term" value="C:plasma membrane"/>
    <property type="evidence" value="ECO:0007669"/>
    <property type="project" value="UniProtKB-SubCell"/>
</dbReference>
<evidence type="ECO:0000256" key="18">
    <source>
        <dbReference type="ARBA" id="ARBA00023316"/>
    </source>
</evidence>
<comment type="catalytic activity">
    <reaction evidence="21">
        <text>[GlcNAc-(1-&gt;4)-Mur2Ac(oyl-L-Ala-gamma-D-Glu-L-Lys-D-Ala-D-Ala)](n)-di-trans,octa-cis-undecaprenyl diphosphate + beta-D-GlcNAc-(1-&gt;4)-Mur2Ac(oyl-L-Ala-gamma-D-Glu-L-Lys-D-Ala-D-Ala)-di-trans,octa-cis-undecaprenyl diphosphate = [GlcNAc-(1-&gt;4)-Mur2Ac(oyl-L-Ala-gamma-D-Glu-L-Lys-D-Ala-D-Ala)](n+1)-di-trans,octa-cis-undecaprenyl diphosphate + di-trans,octa-cis-undecaprenyl diphosphate + H(+)</text>
        <dbReference type="Rhea" id="RHEA:23708"/>
        <dbReference type="Rhea" id="RHEA-COMP:9602"/>
        <dbReference type="Rhea" id="RHEA-COMP:9603"/>
        <dbReference type="ChEBI" id="CHEBI:15378"/>
        <dbReference type="ChEBI" id="CHEBI:58405"/>
        <dbReference type="ChEBI" id="CHEBI:60033"/>
        <dbReference type="ChEBI" id="CHEBI:78435"/>
        <dbReference type="EC" id="2.4.99.28"/>
    </reaction>
</comment>
<dbReference type="GO" id="GO:0006508">
    <property type="term" value="P:proteolysis"/>
    <property type="evidence" value="ECO:0007669"/>
    <property type="project" value="UniProtKB-KW"/>
</dbReference>
<evidence type="ECO:0000256" key="11">
    <source>
        <dbReference type="ARBA" id="ARBA00022679"/>
    </source>
</evidence>
<keyword evidence="8" id="KW-0121">Carboxypeptidase</keyword>
<dbReference type="EMBL" id="CP026604">
    <property type="protein sequence ID" value="AWB67048.1"/>
    <property type="molecule type" value="Genomic_DNA"/>
</dbReference>
<evidence type="ECO:0000256" key="19">
    <source>
        <dbReference type="ARBA" id="ARBA00032454"/>
    </source>
</evidence>
<keyword evidence="25" id="KW-0812">Transmembrane</keyword>
<keyword evidence="18 23" id="KW-0961">Cell wall biogenesis/degradation</keyword>
<protein>
    <recommendedName>
        <fullName evidence="6 22">Penicillin-binding protein 1B</fullName>
        <shortName evidence="23">PBP-1b</shortName>
        <shortName evidence="23">PBP1b</shortName>
    </recommendedName>
    <alternativeName>
        <fullName evidence="19 23">Murein polymerase</fullName>
    </alternativeName>
</protein>
<keyword evidence="13 23" id="KW-0133">Cell shape</keyword>
<dbReference type="InterPro" id="IPR028166">
    <property type="entry name" value="UB2H"/>
</dbReference>
<dbReference type="SUPFAM" id="SSF53955">
    <property type="entry name" value="Lysozyme-like"/>
    <property type="match status" value="1"/>
</dbReference>
<dbReference type="GO" id="GO:0071555">
    <property type="term" value="P:cell wall organization"/>
    <property type="evidence" value="ECO:0007669"/>
    <property type="project" value="UniProtKB-UniRule"/>
</dbReference>
<dbReference type="GO" id="GO:0046677">
    <property type="term" value="P:response to antibiotic"/>
    <property type="evidence" value="ECO:0007669"/>
    <property type="project" value="UniProtKB-UniRule"/>
</dbReference>
<dbReference type="RefSeq" id="WP_108603097.1">
    <property type="nucleotide sequence ID" value="NZ_CP026604.1"/>
</dbReference>
<name>A0A2S0VS56_9ALTE</name>
<evidence type="ECO:0000256" key="20">
    <source>
        <dbReference type="ARBA" id="ARBA00034000"/>
    </source>
</evidence>
<dbReference type="Pfam" id="PF00905">
    <property type="entry name" value="Transpeptidase"/>
    <property type="match status" value="1"/>
</dbReference>
<evidence type="ECO:0000256" key="22">
    <source>
        <dbReference type="NCBIfam" id="TIGR02071"/>
    </source>
</evidence>
<dbReference type="InterPro" id="IPR001264">
    <property type="entry name" value="Glyco_trans_51"/>
</dbReference>
<dbReference type="GO" id="GO:0030288">
    <property type="term" value="C:outer membrane-bounded periplasmic space"/>
    <property type="evidence" value="ECO:0007669"/>
    <property type="project" value="TreeGrafter"/>
</dbReference>
<comment type="similarity">
    <text evidence="4 23">In the C-terminal section; belongs to the transpeptidase family.</text>
</comment>
<evidence type="ECO:0000313" key="30">
    <source>
        <dbReference type="Proteomes" id="UP000244441"/>
    </source>
</evidence>
<dbReference type="PANTHER" id="PTHR32282">
    <property type="entry name" value="BINDING PROTEIN TRANSPEPTIDASE, PUTATIVE-RELATED"/>
    <property type="match status" value="1"/>
</dbReference>
<dbReference type="Gene3D" id="3.40.710.10">
    <property type="entry name" value="DD-peptidase/beta-lactamase superfamily"/>
    <property type="match status" value="1"/>
</dbReference>
<keyword evidence="11 23" id="KW-0808">Transferase</keyword>
<dbReference type="GO" id="GO:0008658">
    <property type="term" value="F:penicillin binding"/>
    <property type="evidence" value="ECO:0007669"/>
    <property type="project" value="UniProtKB-UniRule"/>
</dbReference>
<dbReference type="Gene3D" id="3.30.2060.10">
    <property type="entry name" value="Penicillin-binding protein 1b domain"/>
    <property type="match status" value="1"/>
</dbReference>
<sequence length="781" mass="88191">MSKQMIQPRRSWPVRCCFFLIKLSLVFICILAFWGIYLDAQIERKFDGNKWQLPIEVLGAPMMFTTGDAINANALQEYLGRLNYRKVKQVRQPGDYSFTLQSIVVYRRAFDYAVAKQQVEQQQSATLLKVDFQQNRIKRVTDLTINSTVTAFRLEPYVIDRLQTSTLEDRDFIALADFPELFKETLLLVEDRHFYQHHGVSPLAIIRALLQNIKAGRTVQGGSTLTQQLVKNMFLTNERSLWRKLKEAYIALLLDAQYSKEEILEAYVNEVYLGQNYARGVHGFGLAAQFYFGKNVNELAPDEIALLVGIVKGPSYYNPRNKARIALERRDLILRLMVENRLLSREQYELNVVKPLKIIDLAKVSSGRYASYMTQVKQELKLLLKEKAHQFNGLKVYTHFDPVAQRRAQLSIDKQLPLLESKKQVSDLQTAVVLVDSSTGGIKAIIGDKQAHYNGFNRALYTQRNIGSLVKPAIYLAALRQPEKYGLATLIDDKPITLTSDLGKVWQPHNYDKTFLQQVTLLDALVTSRNVPAVNLGMRLGLSSVSQQLQELGAYSPIPQYPAMLLGSVSMAPIEVAQVYQPLANQGYKFSLNAVIGVYFQGKKVAENKTAKSQVLTAESAYLINYAMQEITRKGTARWLGNMYSQTRFAGKTGTTNELRDSWFVGYDQNELAVIWVGKDDNTSTQLTGSSGALRIFGEYQKQRQPVSLVVPKPQSIAMRYFSSDSGYHVDPGCPDTLLLPVIEYGLAAPIACEDAPSIEEVIAAPNKPQEKSWLDDLLGW</sequence>
<evidence type="ECO:0000256" key="2">
    <source>
        <dbReference type="ARBA" id="ARBA00004236"/>
    </source>
</evidence>
<dbReference type="Gene3D" id="1.20.5.100">
    <property type="entry name" value="Cytochrome c1, transmembrane anchor, C-terminal"/>
    <property type="match status" value="1"/>
</dbReference>
<evidence type="ECO:0000256" key="4">
    <source>
        <dbReference type="ARBA" id="ARBA00007090"/>
    </source>
</evidence>
<dbReference type="InterPro" id="IPR036950">
    <property type="entry name" value="PBP_transglycosylase"/>
</dbReference>
<dbReference type="AlphaFoldDB" id="A0A2S0VS56"/>
<evidence type="ECO:0000259" key="28">
    <source>
        <dbReference type="Pfam" id="PF14814"/>
    </source>
</evidence>
<evidence type="ECO:0000256" key="16">
    <source>
        <dbReference type="ARBA" id="ARBA00023251"/>
    </source>
</evidence>
<keyword evidence="12" id="KW-0378">Hydrolase</keyword>
<proteinExistence type="inferred from homology"/>
<dbReference type="OrthoDB" id="9766909at2"/>
<dbReference type="NCBIfam" id="TIGR02071">
    <property type="entry name" value="PBP_1b"/>
    <property type="match status" value="1"/>
</dbReference>
<dbReference type="GO" id="GO:0008955">
    <property type="term" value="F:peptidoglycan glycosyltransferase activity"/>
    <property type="evidence" value="ECO:0007669"/>
    <property type="project" value="UniProtKB-UniRule"/>
</dbReference>
<evidence type="ECO:0000256" key="10">
    <source>
        <dbReference type="ARBA" id="ARBA00022676"/>
    </source>
</evidence>
<keyword evidence="15 25" id="KW-0472">Membrane</keyword>
<evidence type="ECO:0000256" key="9">
    <source>
        <dbReference type="ARBA" id="ARBA00022670"/>
    </source>
</evidence>
<keyword evidence="14 23" id="KW-0573">Peptidoglycan synthesis</keyword>
<evidence type="ECO:0000256" key="5">
    <source>
        <dbReference type="ARBA" id="ARBA00007739"/>
    </source>
</evidence>
<evidence type="ECO:0000256" key="12">
    <source>
        <dbReference type="ARBA" id="ARBA00022801"/>
    </source>
</evidence>
<evidence type="ECO:0000256" key="15">
    <source>
        <dbReference type="ARBA" id="ARBA00023136"/>
    </source>
</evidence>
<feature type="domain" description="Bifunctional transglycosylase second" evidence="28">
    <location>
        <begin position="66"/>
        <end position="154"/>
    </location>
</feature>
<reference evidence="29 30" key="1">
    <citation type="submission" date="2018-01" db="EMBL/GenBank/DDBJ databases">
        <title>Genome sequence of a Cantenovulum-like bacteria.</title>
        <authorList>
            <person name="Tan W.R."/>
            <person name="Lau N.-S."/>
            <person name="Go F."/>
            <person name="Amirul A.-A.A."/>
        </authorList>
    </citation>
    <scope>NUCLEOTIDE SEQUENCE [LARGE SCALE GENOMIC DNA]</scope>
    <source>
        <strain evidence="29 30">CCB-QB4</strain>
    </source>
</reference>
<dbReference type="InterPro" id="IPR011813">
    <property type="entry name" value="PBP_1b"/>
</dbReference>
<comment type="similarity">
    <text evidence="5 23">In the N-terminal section; belongs to the glycosyltransferase 51 family.</text>
</comment>
<comment type="function">
    <text evidence="1 23">Cell wall formation. Synthesis of cross-linked peptidoglycan from the lipid intermediates. The enzyme has a penicillin-insensitive transglycosylase N-terminal domain (formation of linear glycan strands) and a penicillin-sensitive transpeptidase C-terminal domain (cross-linking of the peptide subunits).</text>
</comment>
<keyword evidence="30" id="KW-1185">Reference proteome</keyword>
<dbReference type="InterPro" id="IPR050396">
    <property type="entry name" value="Glycosyltr_51/Transpeptidase"/>
</dbReference>
<evidence type="ECO:0000256" key="25">
    <source>
        <dbReference type="SAM" id="Phobius"/>
    </source>
</evidence>
<evidence type="ECO:0000256" key="24">
    <source>
        <dbReference type="PIRSR" id="PIRSR002799-1"/>
    </source>
</evidence>
<keyword evidence="7" id="KW-1003">Cell membrane</keyword>
<feature type="active site" description="Proton donor; for transglycosylase activity" evidence="24">
    <location>
        <position position="190"/>
    </location>
</feature>
<evidence type="ECO:0000256" key="23">
    <source>
        <dbReference type="PIRNR" id="PIRNR002799"/>
    </source>
</evidence>
<evidence type="ECO:0000259" key="26">
    <source>
        <dbReference type="Pfam" id="PF00905"/>
    </source>
</evidence>
<feature type="domain" description="Penicillin-binding protein transpeptidase" evidence="26">
    <location>
        <begin position="431"/>
        <end position="675"/>
    </location>
</feature>
<dbReference type="FunFam" id="1.10.3810.10:FF:000001">
    <property type="entry name" value="Penicillin-binding protein 1A"/>
    <property type="match status" value="1"/>
</dbReference>
<evidence type="ECO:0000256" key="1">
    <source>
        <dbReference type="ARBA" id="ARBA00002624"/>
    </source>
</evidence>
<feature type="domain" description="Glycosyl transferase family 51" evidence="27">
    <location>
        <begin position="166"/>
        <end position="337"/>
    </location>
</feature>
<dbReference type="Pfam" id="PF00912">
    <property type="entry name" value="Transgly"/>
    <property type="match status" value="1"/>
</dbReference>
<keyword evidence="25" id="KW-1133">Transmembrane helix</keyword>
<evidence type="ECO:0000256" key="7">
    <source>
        <dbReference type="ARBA" id="ARBA00022475"/>
    </source>
</evidence>